<evidence type="ECO:0000313" key="5">
    <source>
        <dbReference type="Proteomes" id="UP001163947"/>
    </source>
</evidence>
<gene>
    <name evidence="3" type="ORF">OCS65_09370</name>
    <name evidence="2" type="ORF">RAJCM14343_5663</name>
</gene>
<evidence type="ECO:0000259" key="1">
    <source>
        <dbReference type="Pfam" id="PF01261"/>
    </source>
</evidence>
<keyword evidence="4" id="KW-1185">Reference proteome</keyword>
<proteinExistence type="predicted"/>
<evidence type="ECO:0000313" key="3">
    <source>
        <dbReference type="EMBL" id="UYF95937.1"/>
    </source>
</evidence>
<reference evidence="2 4" key="1">
    <citation type="journal article" date="2018" name="Biodegradation">
        <title>1,4-Dioxane degradation characteristics of Rhodococcus aetherivorans JCM 14343.</title>
        <authorList>
            <person name="Inoue D."/>
            <person name="Tsunoda T."/>
            <person name="Yamamoto N."/>
            <person name="Ike M."/>
            <person name="Sei K."/>
        </authorList>
    </citation>
    <scope>NUCLEOTIDE SEQUENCE [LARGE SCALE GENOMIC DNA]</scope>
    <source>
        <strain evidence="2 4">JCM 14343</strain>
    </source>
</reference>
<sequence length="320" mass="34409">MSVLSREILVGLSTASVYPENTEAAFRYAAELGYDGVELMIWAESVSQDVRAVQALVRKYGVPVLAVHVPCLLISQRVWGSDPAAKLERSVRAAESFGATSVVVHPPFRWQRRYADGFADQVADLEDRSHVVVAVENMYPMRADVFFGGRDRTAQRMRKRGGPGRAVSAYSPSIDPTDTGFAHYTLDLSHTATAGMDAVALAERMGGGLAHLHLADGHGASTDEHLLPGEGGQPCEQVCRLLAESDFSGHVVLEVSTQGARTRSARARALAQALAFAREHLHRAPRLAITTGPEHPRSTAIEQVRASGQGADPGAENHDA</sequence>
<dbReference type="InterPro" id="IPR050312">
    <property type="entry name" value="IolE/XylAMocC-like"/>
</dbReference>
<dbReference type="GO" id="GO:0016853">
    <property type="term" value="F:isomerase activity"/>
    <property type="evidence" value="ECO:0007669"/>
    <property type="project" value="UniProtKB-KW"/>
</dbReference>
<dbReference type="Gene3D" id="3.20.20.150">
    <property type="entry name" value="Divalent-metal-dependent TIM barrel enzymes"/>
    <property type="match status" value="1"/>
</dbReference>
<protein>
    <submittedName>
        <fullName evidence="3">Sugar phosphate isomerase/epimerase</fullName>
    </submittedName>
</protein>
<evidence type="ECO:0000313" key="4">
    <source>
        <dbReference type="Proteomes" id="UP000325466"/>
    </source>
</evidence>
<dbReference type="PANTHER" id="PTHR12110">
    <property type="entry name" value="HYDROXYPYRUVATE ISOMERASE"/>
    <property type="match status" value="1"/>
</dbReference>
<dbReference type="EMBL" id="CP106982">
    <property type="protein sequence ID" value="UYF95937.1"/>
    <property type="molecule type" value="Genomic_DNA"/>
</dbReference>
<dbReference type="InterPro" id="IPR036237">
    <property type="entry name" value="Xyl_isomerase-like_sf"/>
</dbReference>
<keyword evidence="3" id="KW-0413">Isomerase</keyword>
<dbReference type="RefSeq" id="WP_006935986.1">
    <property type="nucleotide sequence ID" value="NZ_BAAAYP010000009.1"/>
</dbReference>
<feature type="domain" description="Xylose isomerase-like TIM barrel" evidence="1">
    <location>
        <begin position="26"/>
        <end position="279"/>
    </location>
</feature>
<dbReference type="AlphaFoldDB" id="A0A059MLH6"/>
<evidence type="ECO:0000313" key="2">
    <source>
        <dbReference type="EMBL" id="GES40380.1"/>
    </source>
</evidence>
<accession>A0A059MLH6</accession>
<accession>N1M768</accession>
<dbReference type="KEGG" id="rav:AAT18_19355"/>
<dbReference type="Proteomes" id="UP000325466">
    <property type="component" value="Unassembled WGS sequence"/>
</dbReference>
<dbReference type="SUPFAM" id="SSF51658">
    <property type="entry name" value="Xylose isomerase-like"/>
    <property type="match status" value="1"/>
</dbReference>
<reference evidence="2" key="2">
    <citation type="submission" date="2019-10" db="EMBL/GenBank/DDBJ databases">
        <title>Draft genome sequence of Rhodococcus aetherivorans JCM 14343.</title>
        <authorList>
            <person name="Inoue D."/>
            <person name="Nakazawa M."/>
            <person name="Yamamoto N."/>
            <person name="Sei K."/>
            <person name="Ike M."/>
        </authorList>
    </citation>
    <scope>NUCLEOTIDE SEQUENCE</scope>
    <source>
        <strain evidence="2">JCM 14343</strain>
    </source>
</reference>
<dbReference type="EMBL" id="BLAH01000197">
    <property type="protein sequence ID" value="GES40380.1"/>
    <property type="molecule type" value="Genomic_DNA"/>
</dbReference>
<dbReference type="Proteomes" id="UP001163947">
    <property type="component" value="Chromosome"/>
</dbReference>
<reference evidence="3" key="3">
    <citation type="submission" date="2022-09" db="EMBL/GenBank/DDBJ databases">
        <title>The genome sequence of Rhodococcus aetherivorans N1.</title>
        <authorList>
            <person name="Jiang W."/>
        </authorList>
    </citation>
    <scope>NUCLEOTIDE SEQUENCE</scope>
    <source>
        <strain evidence="3">N1</strain>
    </source>
</reference>
<name>A0A059MLH6_9NOCA</name>
<organism evidence="3 5">
    <name type="scientific">Rhodococcus aetherivorans</name>
    <dbReference type="NCBI Taxonomy" id="191292"/>
    <lineage>
        <taxon>Bacteria</taxon>
        <taxon>Bacillati</taxon>
        <taxon>Actinomycetota</taxon>
        <taxon>Actinomycetes</taxon>
        <taxon>Mycobacteriales</taxon>
        <taxon>Nocardiaceae</taxon>
        <taxon>Rhodococcus</taxon>
    </lineage>
</organism>
<accession>A0A0F6S8Y4</accession>
<dbReference type="GeneID" id="83620625"/>
<dbReference type="Pfam" id="PF01261">
    <property type="entry name" value="AP_endonuc_2"/>
    <property type="match status" value="1"/>
</dbReference>
<dbReference type="PANTHER" id="PTHR12110:SF47">
    <property type="match status" value="1"/>
</dbReference>
<dbReference type="InterPro" id="IPR013022">
    <property type="entry name" value="Xyl_isomerase-like_TIM-brl"/>
</dbReference>